<reference evidence="1" key="1">
    <citation type="journal article" date="2020" name="Stud. Mycol.">
        <title>101 Dothideomycetes genomes: a test case for predicting lifestyles and emergence of pathogens.</title>
        <authorList>
            <person name="Haridas S."/>
            <person name="Albert R."/>
            <person name="Binder M."/>
            <person name="Bloem J."/>
            <person name="Labutti K."/>
            <person name="Salamov A."/>
            <person name="Andreopoulos B."/>
            <person name="Baker S."/>
            <person name="Barry K."/>
            <person name="Bills G."/>
            <person name="Bluhm B."/>
            <person name="Cannon C."/>
            <person name="Castanera R."/>
            <person name="Culley D."/>
            <person name="Daum C."/>
            <person name="Ezra D."/>
            <person name="Gonzalez J."/>
            <person name="Henrissat B."/>
            <person name="Kuo A."/>
            <person name="Liang C."/>
            <person name="Lipzen A."/>
            <person name="Lutzoni F."/>
            <person name="Magnuson J."/>
            <person name="Mondo S."/>
            <person name="Nolan M."/>
            <person name="Ohm R."/>
            <person name="Pangilinan J."/>
            <person name="Park H.-J."/>
            <person name="Ramirez L."/>
            <person name="Alfaro M."/>
            <person name="Sun H."/>
            <person name="Tritt A."/>
            <person name="Yoshinaga Y."/>
            <person name="Zwiers L.-H."/>
            <person name="Turgeon B."/>
            <person name="Goodwin S."/>
            <person name="Spatafora J."/>
            <person name="Crous P."/>
            <person name="Grigoriev I."/>
        </authorList>
    </citation>
    <scope>NUCLEOTIDE SEQUENCE</scope>
    <source>
        <strain evidence="1">CBS 207.26</strain>
    </source>
</reference>
<keyword evidence="2" id="KW-1185">Reference proteome</keyword>
<proteinExistence type="predicted"/>
<gene>
    <name evidence="1" type="ORF">K469DRAFT_606249</name>
</gene>
<name>A0A6A6DE71_9PEZI</name>
<protein>
    <submittedName>
        <fullName evidence="1">Uncharacterized protein</fullName>
    </submittedName>
</protein>
<dbReference type="AlphaFoldDB" id="A0A6A6DE71"/>
<accession>A0A6A6DE71</accession>
<dbReference type="EMBL" id="ML994703">
    <property type="protein sequence ID" value="KAF2176682.1"/>
    <property type="molecule type" value="Genomic_DNA"/>
</dbReference>
<sequence length="49" mass="5103">MRVLASVLSLNIADPQPRDGGAPNPSRMFCSSALFLSLAGDESQPRDGG</sequence>
<evidence type="ECO:0000313" key="1">
    <source>
        <dbReference type="EMBL" id="KAF2176682.1"/>
    </source>
</evidence>
<dbReference type="OrthoDB" id="3657725at2759"/>
<organism evidence="1 2">
    <name type="scientific">Zopfia rhizophila CBS 207.26</name>
    <dbReference type="NCBI Taxonomy" id="1314779"/>
    <lineage>
        <taxon>Eukaryota</taxon>
        <taxon>Fungi</taxon>
        <taxon>Dikarya</taxon>
        <taxon>Ascomycota</taxon>
        <taxon>Pezizomycotina</taxon>
        <taxon>Dothideomycetes</taxon>
        <taxon>Dothideomycetes incertae sedis</taxon>
        <taxon>Zopfiaceae</taxon>
        <taxon>Zopfia</taxon>
    </lineage>
</organism>
<evidence type="ECO:0000313" key="2">
    <source>
        <dbReference type="Proteomes" id="UP000800200"/>
    </source>
</evidence>
<dbReference type="Proteomes" id="UP000800200">
    <property type="component" value="Unassembled WGS sequence"/>
</dbReference>